<keyword evidence="1" id="KW-0732">Signal</keyword>
<dbReference type="RefSeq" id="WP_157678073.1">
    <property type="nucleotide sequence ID" value="NZ_CP021425.1"/>
</dbReference>
<dbReference type="Proteomes" id="UP000196027">
    <property type="component" value="Chromosome"/>
</dbReference>
<dbReference type="EMBL" id="CP021425">
    <property type="protein sequence ID" value="ARU54182.1"/>
    <property type="molecule type" value="Genomic_DNA"/>
</dbReference>
<evidence type="ECO:0000256" key="1">
    <source>
        <dbReference type="SAM" id="SignalP"/>
    </source>
</evidence>
<evidence type="ECO:0000313" key="3">
    <source>
        <dbReference type="Proteomes" id="UP000196027"/>
    </source>
</evidence>
<accession>A0A1Y0I165</accession>
<reference evidence="2 3" key="1">
    <citation type="submission" date="2017-05" db="EMBL/GenBank/DDBJ databases">
        <title>Genomic insights into alkan degradation activity of Oleiphilus messinensis.</title>
        <authorList>
            <person name="Kozyavkin S.A."/>
            <person name="Slesarev A.I."/>
            <person name="Golyshin P.N."/>
            <person name="Korzhenkov A."/>
            <person name="Golyshina O.N."/>
            <person name="Toshchakov S.V."/>
        </authorList>
    </citation>
    <scope>NUCLEOTIDE SEQUENCE [LARGE SCALE GENOMIC DNA]</scope>
    <source>
        <strain evidence="2 3">ME102</strain>
    </source>
</reference>
<gene>
    <name evidence="2" type="ORF">OLMES_0073</name>
</gene>
<feature type="chain" id="PRO_5012463025" evidence="1">
    <location>
        <begin position="22"/>
        <end position="276"/>
    </location>
</feature>
<evidence type="ECO:0000313" key="2">
    <source>
        <dbReference type="EMBL" id="ARU54182.1"/>
    </source>
</evidence>
<keyword evidence="3" id="KW-1185">Reference proteome</keyword>
<dbReference type="AlphaFoldDB" id="A0A1Y0I165"/>
<organism evidence="2 3">
    <name type="scientific">Oleiphilus messinensis</name>
    <dbReference type="NCBI Taxonomy" id="141451"/>
    <lineage>
        <taxon>Bacteria</taxon>
        <taxon>Pseudomonadati</taxon>
        <taxon>Pseudomonadota</taxon>
        <taxon>Gammaproteobacteria</taxon>
        <taxon>Oceanospirillales</taxon>
        <taxon>Oleiphilaceae</taxon>
        <taxon>Oleiphilus</taxon>
    </lineage>
</organism>
<protein>
    <submittedName>
        <fullName evidence="2">Uncharacterized protein</fullName>
    </submittedName>
</protein>
<dbReference type="OrthoDB" id="5562884at2"/>
<sequence>MKNVFVVTISLLWVAPNLALANGSPWLPAPDSVSIALETVYQSGDEFYLGANKIELGGDLDQITYWLKLGYGLSENLALDARIGYSETDFEGSPTEESDIADSNIGVTWRFVDEFVASTPAPSLAFRIGATIAGDYDTGAIDSLGDGASGVEASFLAGRILNDYLAISTELGYRIRESDVPDEFFYGLNTYFIITPQWNFSLGYQAIEADGDLDIGTPEFTAEKFNQVDEDTATVTLGISFNPTQQLNLNTTFSQIVDGRNTLESKVASLSVGYSF</sequence>
<name>A0A1Y0I165_9GAMM</name>
<proteinExistence type="predicted"/>
<dbReference type="KEGG" id="ome:OLMES_0073"/>
<feature type="signal peptide" evidence="1">
    <location>
        <begin position="1"/>
        <end position="21"/>
    </location>
</feature>